<dbReference type="InterPro" id="IPR050266">
    <property type="entry name" value="AB_hydrolase_sf"/>
</dbReference>
<evidence type="ECO:0000259" key="1">
    <source>
        <dbReference type="Pfam" id="PF12697"/>
    </source>
</evidence>
<reference evidence="3" key="1">
    <citation type="journal article" date="2019" name="Int. J. Syst. Evol. Microbiol.">
        <title>The Global Catalogue of Microorganisms (GCM) 10K type strain sequencing project: providing services to taxonomists for standard genome sequencing and annotation.</title>
        <authorList>
            <consortium name="The Broad Institute Genomics Platform"/>
            <consortium name="The Broad Institute Genome Sequencing Center for Infectious Disease"/>
            <person name="Wu L."/>
            <person name="Ma J."/>
        </authorList>
    </citation>
    <scope>NUCLEOTIDE SEQUENCE [LARGE SCALE GENOMIC DNA]</scope>
    <source>
        <strain evidence="3">CCUG 59778</strain>
    </source>
</reference>
<proteinExistence type="predicted"/>
<dbReference type="Pfam" id="PF12697">
    <property type="entry name" value="Abhydrolase_6"/>
    <property type="match status" value="1"/>
</dbReference>
<name>A0ABW0ERD4_9PSEU</name>
<evidence type="ECO:0000313" key="2">
    <source>
        <dbReference type="EMBL" id="MFC5288664.1"/>
    </source>
</evidence>
<keyword evidence="2" id="KW-0378">Hydrolase</keyword>
<dbReference type="GO" id="GO:0016787">
    <property type="term" value="F:hydrolase activity"/>
    <property type="evidence" value="ECO:0007669"/>
    <property type="project" value="UniProtKB-KW"/>
</dbReference>
<evidence type="ECO:0000313" key="3">
    <source>
        <dbReference type="Proteomes" id="UP001596157"/>
    </source>
</evidence>
<dbReference type="PANTHER" id="PTHR43798:SF5">
    <property type="entry name" value="MONOACYLGLYCEROL LIPASE ABHD6"/>
    <property type="match status" value="1"/>
</dbReference>
<accession>A0ABW0ERD4</accession>
<dbReference type="InterPro" id="IPR000073">
    <property type="entry name" value="AB_hydrolase_1"/>
</dbReference>
<keyword evidence="3" id="KW-1185">Reference proteome</keyword>
<dbReference type="EMBL" id="JBHSKF010000007">
    <property type="protein sequence ID" value="MFC5288664.1"/>
    <property type="molecule type" value="Genomic_DNA"/>
</dbReference>
<dbReference type="PANTHER" id="PTHR43798">
    <property type="entry name" value="MONOACYLGLYCEROL LIPASE"/>
    <property type="match status" value="1"/>
</dbReference>
<dbReference type="SUPFAM" id="SSF53474">
    <property type="entry name" value="alpha/beta-Hydrolases"/>
    <property type="match status" value="1"/>
</dbReference>
<feature type="domain" description="AB hydrolase-1" evidence="1">
    <location>
        <begin position="52"/>
        <end position="261"/>
    </location>
</feature>
<comment type="caution">
    <text evidence="2">The sequence shown here is derived from an EMBL/GenBank/DDBJ whole genome shotgun (WGS) entry which is preliminary data.</text>
</comment>
<dbReference type="Proteomes" id="UP001596157">
    <property type="component" value="Unassembled WGS sequence"/>
</dbReference>
<dbReference type="Gene3D" id="3.40.50.1820">
    <property type="entry name" value="alpha/beta hydrolase"/>
    <property type="match status" value="1"/>
</dbReference>
<dbReference type="InterPro" id="IPR029058">
    <property type="entry name" value="AB_hydrolase_fold"/>
</dbReference>
<sequence length="277" mass="29694">MIYKTEAGRRDIQARYTEYLDRWPVPAERHTAATREGDTFVLASGPPDAPPLVLLHGSGSNAAMWAGDVAAWSEHFRVLAVDVVGEPGRSAQSRPPLDTLAPWLDDVIDHFGLDAAAFVGASLGGWLATDYASTRPHRVSALGLLCPGGIGRQKVGFLVKALLYKPFGSWGAHRSIKAATGVDTPEVADYLVAIFRQFRPRYDRLPIFSDAALAALTMPVLAIVGARDAMLDSRGTAERLRRAVPHATVTVLPEVGHAVLGQTGPVLDFLRSAAAAR</sequence>
<gene>
    <name evidence="2" type="ORF">ACFPM7_16510</name>
</gene>
<organism evidence="2 3">
    <name type="scientific">Actinokineospora guangxiensis</name>
    <dbReference type="NCBI Taxonomy" id="1490288"/>
    <lineage>
        <taxon>Bacteria</taxon>
        <taxon>Bacillati</taxon>
        <taxon>Actinomycetota</taxon>
        <taxon>Actinomycetes</taxon>
        <taxon>Pseudonocardiales</taxon>
        <taxon>Pseudonocardiaceae</taxon>
        <taxon>Actinokineospora</taxon>
    </lineage>
</organism>
<protein>
    <submittedName>
        <fullName evidence="2">Alpha/beta fold hydrolase</fullName>
    </submittedName>
</protein>
<dbReference type="RefSeq" id="WP_378248509.1">
    <property type="nucleotide sequence ID" value="NZ_JBHSKF010000007.1"/>
</dbReference>